<dbReference type="SUPFAM" id="SSF51126">
    <property type="entry name" value="Pectin lyase-like"/>
    <property type="match status" value="1"/>
</dbReference>
<dbReference type="Gene3D" id="2.160.20.10">
    <property type="entry name" value="Single-stranded right-handed beta-helix, Pectin lyase-like"/>
    <property type="match status" value="1"/>
</dbReference>
<evidence type="ECO:0000256" key="1">
    <source>
        <dbReference type="SAM" id="SignalP"/>
    </source>
</evidence>
<dbReference type="STRING" id="260084.SAMN02927928_2288"/>
<evidence type="ECO:0000313" key="5">
    <source>
        <dbReference type="Proteomes" id="UP000199150"/>
    </source>
</evidence>
<dbReference type="InterPro" id="IPR051801">
    <property type="entry name" value="GH28_Enzymes"/>
</dbReference>
<feature type="chain" id="PRO_5011769108" evidence="1">
    <location>
        <begin position="21"/>
        <end position="506"/>
    </location>
</feature>
<protein>
    <submittedName>
        <fullName evidence="4">Polygalacturonase</fullName>
    </submittedName>
</protein>
<dbReference type="InterPro" id="IPR039448">
    <property type="entry name" value="Beta_helix"/>
</dbReference>
<sequence>MIRRSLLTGAAALFALPALAAHGLFDVREFGARGDGVTLDSPAINRAIAAARQAGGGTVLLPAGHYLSFSLRLFDNITLLLAEGCVLEAADPAVHKGGYDFAEADIPEQFQDFGITQFHCSLIYADGADHVSIIGRGMIFGKGLRREDPGARWHGVTGWIAPRNADPKEIAMQGQGIRAIGLKNCRNVLVRDVTILQGGHFACHLLGCTNATIDNISIDTNRDGIDIDCCRDVRVSHCQVNAPHDDGIVVKSSYALGRKVVCENISITNCQTSGFETGSVLYGSYRLSDYRSVDDMGVLGRIKLGTESNGGFRNILISDCVCENTRGILVGVVDGGVLEDVVVSNIILRNPVNHPLFVRQAARLRAPEGTTVGACRRVRFDNIQVSDADGRYPCGVQGIPDAPVMDVSFSNVHVVSSGGGTAEDAARTPKEKREASLEVSFMGTLPAYGFYGRNVRGLNIRDCTFDVETPDARPAIMLDDVKGGRIEGFGASQVVRRNSSDVFTSS</sequence>
<dbReference type="Pfam" id="PF13229">
    <property type="entry name" value="Beta_helix"/>
    <property type="match status" value="1"/>
</dbReference>
<evidence type="ECO:0000259" key="2">
    <source>
        <dbReference type="Pfam" id="PF12708"/>
    </source>
</evidence>
<dbReference type="EMBL" id="FMTS01000003">
    <property type="protein sequence ID" value="SCW62219.1"/>
    <property type="molecule type" value="Genomic_DNA"/>
</dbReference>
<name>A0A1G4S1I9_9CAUL</name>
<dbReference type="InterPro" id="IPR012334">
    <property type="entry name" value="Pectin_lyas_fold"/>
</dbReference>
<dbReference type="InterPro" id="IPR011050">
    <property type="entry name" value="Pectin_lyase_fold/virulence"/>
</dbReference>
<dbReference type="SMART" id="SM00710">
    <property type="entry name" value="PbH1"/>
    <property type="match status" value="6"/>
</dbReference>
<proteinExistence type="predicted"/>
<keyword evidence="5" id="KW-1185">Reference proteome</keyword>
<keyword evidence="1" id="KW-0732">Signal</keyword>
<reference evidence="5" key="1">
    <citation type="submission" date="2016-10" db="EMBL/GenBank/DDBJ databases">
        <authorList>
            <person name="Varghese N."/>
            <person name="Submissions S."/>
        </authorList>
    </citation>
    <scope>NUCLEOTIDE SEQUENCE [LARGE SCALE GENOMIC DNA]</scope>
    <source>
        <strain evidence="5">CGMCC 1.3431</strain>
    </source>
</reference>
<dbReference type="PANTHER" id="PTHR31339">
    <property type="entry name" value="PECTIN LYASE-RELATED"/>
    <property type="match status" value="1"/>
</dbReference>
<evidence type="ECO:0000313" key="4">
    <source>
        <dbReference type="EMBL" id="SCW62219.1"/>
    </source>
</evidence>
<gene>
    <name evidence="4" type="ORF">SAMN02927928_2288</name>
</gene>
<dbReference type="InterPro" id="IPR024535">
    <property type="entry name" value="RHGA/B-epi-like_pectate_lyase"/>
</dbReference>
<dbReference type="RefSeq" id="WP_090647873.1">
    <property type="nucleotide sequence ID" value="NZ_CBCRYE010000001.1"/>
</dbReference>
<dbReference type="Pfam" id="PF12708">
    <property type="entry name" value="Pect-lyase_RHGA_epim"/>
    <property type="match status" value="1"/>
</dbReference>
<dbReference type="PANTHER" id="PTHR31339:SF9">
    <property type="entry name" value="PLASMIN AND FIBRONECTIN-BINDING PROTEIN A"/>
    <property type="match status" value="1"/>
</dbReference>
<evidence type="ECO:0000259" key="3">
    <source>
        <dbReference type="Pfam" id="PF13229"/>
    </source>
</evidence>
<dbReference type="AlphaFoldDB" id="A0A1G4S1I9"/>
<dbReference type="InterPro" id="IPR006626">
    <property type="entry name" value="PbH1"/>
</dbReference>
<feature type="signal peptide" evidence="1">
    <location>
        <begin position="1"/>
        <end position="20"/>
    </location>
</feature>
<accession>A0A1G4S1I9</accession>
<dbReference type="OrthoDB" id="9795222at2"/>
<dbReference type="Proteomes" id="UP000199150">
    <property type="component" value="Unassembled WGS sequence"/>
</dbReference>
<feature type="domain" description="Rhamnogalacturonase A/B/Epimerase-like pectate lyase" evidence="2">
    <location>
        <begin position="25"/>
        <end position="67"/>
    </location>
</feature>
<organism evidence="4 5">
    <name type="scientific">Asticcacaulis taihuensis</name>
    <dbReference type="NCBI Taxonomy" id="260084"/>
    <lineage>
        <taxon>Bacteria</taxon>
        <taxon>Pseudomonadati</taxon>
        <taxon>Pseudomonadota</taxon>
        <taxon>Alphaproteobacteria</taxon>
        <taxon>Caulobacterales</taxon>
        <taxon>Caulobacteraceae</taxon>
        <taxon>Asticcacaulis</taxon>
    </lineage>
</organism>
<feature type="domain" description="Right handed beta helix" evidence="3">
    <location>
        <begin position="179"/>
        <end position="275"/>
    </location>
</feature>